<dbReference type="SUPFAM" id="SSF47672">
    <property type="entry name" value="Transferrin receptor-like dimerisation domain"/>
    <property type="match status" value="1"/>
</dbReference>
<keyword evidence="2" id="KW-1133">Transmembrane helix</keyword>
<dbReference type="OrthoDB" id="5841748at2759"/>
<organism evidence="6 7">
    <name type="scientific">Eremothecium gossypii (strain ATCC 10895 / CBS 109.51 / FGSC 9923 / NRRL Y-1056)</name>
    <name type="common">Yeast</name>
    <name type="synonym">Ashbya gossypii</name>
    <dbReference type="NCBI Taxonomy" id="284811"/>
    <lineage>
        <taxon>Eukaryota</taxon>
        <taxon>Fungi</taxon>
        <taxon>Dikarya</taxon>
        <taxon>Ascomycota</taxon>
        <taxon>Saccharomycotina</taxon>
        <taxon>Saccharomycetes</taxon>
        <taxon>Saccharomycetales</taxon>
        <taxon>Saccharomycetaceae</taxon>
        <taxon>Eremothecium</taxon>
    </lineage>
</organism>
<dbReference type="GO" id="GO:0004180">
    <property type="term" value="F:carboxypeptidase activity"/>
    <property type="evidence" value="ECO:0000318"/>
    <property type="project" value="GO_Central"/>
</dbReference>
<dbReference type="InterPro" id="IPR046450">
    <property type="entry name" value="PA_dom_sf"/>
</dbReference>
<gene>
    <name evidence="6" type="ORF">AGOS_AER157C</name>
</gene>
<dbReference type="OMA" id="QGSTEWV"/>
<dbReference type="RefSeq" id="NP_985015.1">
    <property type="nucleotide sequence ID" value="NM_210369.1"/>
</dbReference>
<dbReference type="PANTHER" id="PTHR10404:SF46">
    <property type="entry name" value="VACUOLAR PROTEIN SORTING-ASSOCIATED PROTEIN 70"/>
    <property type="match status" value="1"/>
</dbReference>
<sequence>MATNENLVDETNPLLPRPNTFAERQVLAAGARPRTNSVASLLARGRSNTIDSLRTTYAVVRRHRTGFAFILFVTFLVYCAFVLAFLPSTSISRDFRRLHFAKVTKDEAYRLFVTSLLWENYAKGHMRHIASKNHPAGDSRALKYTMRELRAYGLNPVCETYYPYFNTPIRTEVSIWTNGLEAEKLSTWEDVLDQSQSTNISVAGFHGYSADGDVTAAYVYCGYGSAEEYFYLLQNGIQLAGKVHIVREGRLHPGQKIRYAEAYGAVGVITYSDSCDDGNVTTVHGYAPYPFGPAAHPSRLRRDSVLFSNEIPGDPTTPGSVPWSPRTRRQLMNARVPRIPSVPISEREASKLLKLLNGKGVRVGLGGNTKGFDYHSGPSDSNVQVRVLNRQNYGMHAITNVIAEVPGILKDQEVVIGANRDSWAVGAGESASATSILLEIARGLGAARKKGWKPLRSIKLISWDGEELGLLGSTSHGAAHNTSISDKTIAYFNLGNPVTGTDFECEAHPLVAGHLLDASKATNFKEKFSDTLYDYWRNQSNLSIASPVSSSSYATFQHHLGVPSAECRFVNNRKDDAIHHGHSSYDTYTWMEKLLDPDYELHNTLAMFVGLSALMLAENELVPFRTTDYMIELWRIYEDLHQPLKKAFLHNEEVCVLYSALSSQLQLAAFHTAVSFDAFTASVRSKTIVDYPWWKLREKLRIYNNLTSSNRRMKLLDRIFIKQLGLAGRPWMKHTVFAPAGNNCANCTMLPGLSEAIHAKDANSTIKWLKSLSTQVDRVISLLTV</sequence>
<evidence type="ECO:0000256" key="1">
    <source>
        <dbReference type="ARBA" id="ARBA00005634"/>
    </source>
</evidence>
<dbReference type="GeneID" id="4621221"/>
<protein>
    <submittedName>
        <fullName evidence="6">AER157Cp</fullName>
    </submittedName>
</protein>
<evidence type="ECO:0000313" key="6">
    <source>
        <dbReference type="EMBL" id="AAS52839.1"/>
    </source>
</evidence>
<dbReference type="Pfam" id="PF04253">
    <property type="entry name" value="TFR_dimer"/>
    <property type="match status" value="1"/>
</dbReference>
<name>Q756U5_EREGS</name>
<evidence type="ECO:0000313" key="7">
    <source>
        <dbReference type="Proteomes" id="UP000000591"/>
    </source>
</evidence>
<dbReference type="STRING" id="284811.Q756U5"/>
<dbReference type="Proteomes" id="UP000000591">
    <property type="component" value="Chromosome V"/>
</dbReference>
<dbReference type="AlphaFoldDB" id="Q756U5"/>
<dbReference type="FunFam" id="3.40.630.10:FF:000101">
    <property type="entry name" value="N-acetylated alpha-linked acidic dipeptidase like 1"/>
    <property type="match status" value="1"/>
</dbReference>
<evidence type="ECO:0000259" key="4">
    <source>
        <dbReference type="Pfam" id="PF04253"/>
    </source>
</evidence>
<dbReference type="InterPro" id="IPR036757">
    <property type="entry name" value="TFR-like_dimer_dom_sf"/>
</dbReference>
<dbReference type="InterPro" id="IPR007484">
    <property type="entry name" value="Peptidase_M28"/>
</dbReference>
<feature type="domain" description="PA" evidence="3">
    <location>
        <begin position="219"/>
        <end position="281"/>
    </location>
</feature>
<dbReference type="Gene3D" id="3.40.630.10">
    <property type="entry name" value="Zn peptidases"/>
    <property type="match status" value="1"/>
</dbReference>
<dbReference type="CDD" id="cd03874">
    <property type="entry name" value="M28_PMSA_TfR_like"/>
    <property type="match status" value="1"/>
</dbReference>
<dbReference type="Gene3D" id="3.50.30.30">
    <property type="match status" value="1"/>
</dbReference>
<dbReference type="FunCoup" id="Q756U5">
    <property type="interactions" value="139"/>
</dbReference>
<reference evidence="7" key="2">
    <citation type="journal article" date="2013" name="G3 (Bethesda)">
        <title>Genomes of Ashbya fungi isolated from insects reveal four mating-type loci, numerous translocations, lack of transposons, and distinct gene duplications.</title>
        <authorList>
            <person name="Dietrich F.S."/>
            <person name="Voegeli S."/>
            <person name="Kuo S."/>
            <person name="Philippsen P."/>
        </authorList>
    </citation>
    <scope>GENOME REANNOTATION</scope>
    <source>
        <strain evidence="7">ATCC 10895 / CBS 109.51 / FGSC 9923 / NRRL Y-1056</strain>
    </source>
</reference>
<dbReference type="Pfam" id="PF02225">
    <property type="entry name" value="PA"/>
    <property type="match status" value="1"/>
</dbReference>
<proteinExistence type="inferred from homology"/>
<keyword evidence="2" id="KW-0472">Membrane</keyword>
<evidence type="ECO:0000256" key="2">
    <source>
        <dbReference type="SAM" id="Phobius"/>
    </source>
</evidence>
<dbReference type="InterPro" id="IPR039373">
    <property type="entry name" value="Peptidase_M28B"/>
</dbReference>
<dbReference type="SUPFAM" id="SSF53187">
    <property type="entry name" value="Zn-dependent exopeptidases"/>
    <property type="match status" value="1"/>
</dbReference>
<feature type="domain" description="Peptidase M28" evidence="5">
    <location>
        <begin position="400"/>
        <end position="567"/>
    </location>
</feature>
<dbReference type="eggNOG" id="KOG2195">
    <property type="taxonomic scope" value="Eukaryota"/>
</dbReference>
<dbReference type="PANTHER" id="PTHR10404">
    <property type="entry name" value="N-ACETYLATED-ALPHA-LINKED ACIDIC DIPEPTIDASE"/>
    <property type="match status" value="1"/>
</dbReference>
<dbReference type="InterPro" id="IPR007365">
    <property type="entry name" value="TFR-like_dimer_dom"/>
</dbReference>
<evidence type="ECO:0000259" key="5">
    <source>
        <dbReference type="Pfam" id="PF04389"/>
    </source>
</evidence>
<dbReference type="InParanoid" id="Q756U5"/>
<keyword evidence="2" id="KW-0812">Transmembrane</keyword>
<dbReference type="Gene3D" id="1.20.930.40">
    <property type="entry name" value="Transferrin receptor-like, dimerisation domain"/>
    <property type="match status" value="1"/>
</dbReference>
<reference evidence="6 7" key="1">
    <citation type="journal article" date="2004" name="Science">
        <title>The Ashbya gossypii genome as a tool for mapping the ancient Saccharomyces cerevisiae genome.</title>
        <authorList>
            <person name="Dietrich F.S."/>
            <person name="Voegeli S."/>
            <person name="Brachat S."/>
            <person name="Lerch A."/>
            <person name="Gates K."/>
            <person name="Steiner S."/>
            <person name="Mohr C."/>
            <person name="Pohlmann R."/>
            <person name="Luedi P."/>
            <person name="Choi S."/>
            <person name="Wing R.A."/>
            <person name="Flavier A."/>
            <person name="Gaffney T.D."/>
            <person name="Philippsen P."/>
        </authorList>
    </citation>
    <scope>NUCLEOTIDE SEQUENCE [LARGE SCALE GENOMIC DNA]</scope>
    <source>
        <strain evidence="7">ATCC 10895 / CBS 109.51 / FGSC 9923 / NRRL Y-1056</strain>
    </source>
</reference>
<accession>Q756U5</accession>
<evidence type="ECO:0000259" key="3">
    <source>
        <dbReference type="Pfam" id="PF02225"/>
    </source>
</evidence>
<dbReference type="EMBL" id="AE016818">
    <property type="protein sequence ID" value="AAS52839.1"/>
    <property type="molecule type" value="Genomic_DNA"/>
</dbReference>
<feature type="transmembrane region" description="Helical" evidence="2">
    <location>
        <begin position="67"/>
        <end position="86"/>
    </location>
</feature>
<feature type="domain" description="Transferrin receptor-like dimerisation" evidence="4">
    <location>
        <begin position="672"/>
        <end position="783"/>
    </location>
</feature>
<comment type="similarity">
    <text evidence="1">Belongs to the peptidase M28 family. M28B subfamily.</text>
</comment>
<dbReference type="KEGG" id="ago:AGOS_AER157C"/>
<dbReference type="Pfam" id="PF04389">
    <property type="entry name" value="Peptidase_M28"/>
    <property type="match status" value="1"/>
</dbReference>
<dbReference type="HOGENOM" id="CLU_005688_2_0_1"/>
<keyword evidence="7" id="KW-1185">Reference proteome</keyword>
<dbReference type="SUPFAM" id="SSF52025">
    <property type="entry name" value="PA domain"/>
    <property type="match status" value="1"/>
</dbReference>
<dbReference type="InterPro" id="IPR003137">
    <property type="entry name" value="PA_domain"/>
</dbReference>
<dbReference type="CDD" id="cd02121">
    <property type="entry name" value="PA_GCPII_like"/>
    <property type="match status" value="1"/>
</dbReference>